<gene>
    <name evidence="5" type="ORF">K2173_020050</name>
</gene>
<dbReference type="InterPro" id="IPR056179">
    <property type="entry name" value="DHQS_C"/>
</dbReference>
<evidence type="ECO:0008006" key="7">
    <source>
        <dbReference type="Google" id="ProtNLM"/>
    </source>
</evidence>
<dbReference type="PANTHER" id="PTHR33563:SF1">
    <property type="entry name" value="3-DEHYDROQUINATE SYNTHASE"/>
    <property type="match status" value="1"/>
</dbReference>
<organism evidence="5 6">
    <name type="scientific">Erythroxylum novogranatense</name>
    <dbReference type="NCBI Taxonomy" id="1862640"/>
    <lineage>
        <taxon>Eukaryota</taxon>
        <taxon>Viridiplantae</taxon>
        <taxon>Streptophyta</taxon>
        <taxon>Embryophyta</taxon>
        <taxon>Tracheophyta</taxon>
        <taxon>Spermatophyta</taxon>
        <taxon>Magnoliopsida</taxon>
        <taxon>eudicotyledons</taxon>
        <taxon>Gunneridae</taxon>
        <taxon>Pentapetalae</taxon>
        <taxon>rosids</taxon>
        <taxon>fabids</taxon>
        <taxon>Malpighiales</taxon>
        <taxon>Erythroxylaceae</taxon>
        <taxon>Erythroxylum</taxon>
    </lineage>
</organism>
<evidence type="ECO:0000313" key="6">
    <source>
        <dbReference type="Proteomes" id="UP001159364"/>
    </source>
</evidence>
<comment type="caution">
    <text evidence="5">The sequence shown here is derived from an EMBL/GenBank/DDBJ whole genome shotgun (WGS) entry which is preliminary data.</text>
</comment>
<name>A0AAV8U6V4_9ROSI</name>
<keyword evidence="6" id="KW-1185">Reference proteome</keyword>
<accession>A0AAV8U6V4</accession>
<feature type="domain" description="3-dehydroquinate synthase C-terminal" evidence="4">
    <location>
        <begin position="261"/>
        <end position="320"/>
    </location>
</feature>
<evidence type="ECO:0000259" key="3">
    <source>
        <dbReference type="Pfam" id="PF01959"/>
    </source>
</evidence>
<protein>
    <recommendedName>
        <fullName evidence="7">3-dehydroquinate synthase</fullName>
    </recommendedName>
</protein>
<dbReference type="Proteomes" id="UP001159364">
    <property type="component" value="Linkage Group LG01"/>
</dbReference>
<dbReference type="InterPro" id="IPR030960">
    <property type="entry name" value="DHQS/DOIS_N"/>
</dbReference>
<dbReference type="AlphaFoldDB" id="A0AAV8U6V4"/>
<sequence length="323" mass="36236">MARLLRSTECLGSLEQLPYYKPKTVSTFFLLCLNCPTSTVSRNICKLSLDTKSAKSEGIKANQRGFNYCVKMCSTSSNSCFETLQQPRADRKSKQVWIWTESKQVMTAAVERGWSTFIFSPEDRELAIEWSSIAMIYPLFIMGQEVLNEESKRVAKIFEVSSPQELQQLQPENEQAENVIVQLLDWQIIPAENIVAAFQGSQKTVFAISKTPLEARVFLEALEQGLGGIVLKVENVEAILELKDYFDKINEAKAVLSLTKVTITHLQAVGMGDRICVDLCSLMKPGEGLLVGSFARGLFLVHSECLESKYISSRPFRVNAVRL</sequence>
<keyword evidence="1" id="KW-0028">Amino-acid biosynthesis</keyword>
<dbReference type="GO" id="GO:0003856">
    <property type="term" value="F:3-dehydroquinate synthase activity"/>
    <property type="evidence" value="ECO:0007669"/>
    <property type="project" value="InterPro"/>
</dbReference>
<dbReference type="Pfam" id="PF01959">
    <property type="entry name" value="DHQS"/>
    <property type="match status" value="1"/>
</dbReference>
<reference evidence="5 6" key="1">
    <citation type="submission" date="2021-09" db="EMBL/GenBank/DDBJ databases">
        <title>Genomic insights and catalytic innovation underlie evolution of tropane alkaloids biosynthesis.</title>
        <authorList>
            <person name="Wang Y.-J."/>
            <person name="Tian T."/>
            <person name="Huang J.-P."/>
            <person name="Huang S.-X."/>
        </authorList>
    </citation>
    <scope>NUCLEOTIDE SEQUENCE [LARGE SCALE GENOMIC DNA]</scope>
    <source>
        <strain evidence="5">KIB-2018</strain>
        <tissue evidence="5">Leaf</tissue>
    </source>
</reference>
<evidence type="ECO:0000256" key="1">
    <source>
        <dbReference type="ARBA" id="ARBA00022605"/>
    </source>
</evidence>
<keyword evidence="2" id="KW-0057">Aromatic amino acid biosynthesis</keyword>
<dbReference type="Pfam" id="PF26558">
    <property type="entry name" value="DHQS_2nd"/>
    <property type="match status" value="1"/>
</dbReference>
<evidence type="ECO:0000313" key="5">
    <source>
        <dbReference type="EMBL" id="KAJ8775046.1"/>
    </source>
</evidence>
<dbReference type="GO" id="GO:0009073">
    <property type="term" value="P:aromatic amino acid family biosynthetic process"/>
    <property type="evidence" value="ECO:0007669"/>
    <property type="project" value="UniProtKB-KW"/>
</dbReference>
<evidence type="ECO:0000259" key="4">
    <source>
        <dbReference type="Pfam" id="PF26558"/>
    </source>
</evidence>
<dbReference type="GO" id="GO:0008652">
    <property type="term" value="P:amino acid biosynthetic process"/>
    <property type="evidence" value="ECO:0007669"/>
    <property type="project" value="UniProtKB-KW"/>
</dbReference>
<dbReference type="GO" id="GO:0016491">
    <property type="term" value="F:oxidoreductase activity"/>
    <property type="evidence" value="ECO:0007669"/>
    <property type="project" value="InterPro"/>
</dbReference>
<dbReference type="EMBL" id="JAIWQS010000001">
    <property type="protein sequence ID" value="KAJ8775046.1"/>
    <property type="molecule type" value="Genomic_DNA"/>
</dbReference>
<proteinExistence type="predicted"/>
<feature type="domain" description="3-dehydroquinate synthase N-terminal" evidence="3">
    <location>
        <begin position="93"/>
        <end position="246"/>
    </location>
</feature>
<dbReference type="PANTHER" id="PTHR33563">
    <property type="match status" value="1"/>
</dbReference>
<evidence type="ECO:0000256" key="2">
    <source>
        <dbReference type="ARBA" id="ARBA00023141"/>
    </source>
</evidence>
<dbReference type="InterPro" id="IPR002812">
    <property type="entry name" value="DHQS"/>
</dbReference>